<comment type="caution">
    <text evidence="2">The sequence shown here is derived from an EMBL/GenBank/DDBJ whole genome shotgun (WGS) entry which is preliminary data.</text>
</comment>
<accession>A0A2P7YC84</accession>
<keyword evidence="3" id="KW-1185">Reference proteome</keyword>
<keyword evidence="1" id="KW-0732">Signal</keyword>
<sequence>MKSFAAILAIAGVAAAQTTAVPNTQVASCASNYQICSASGTVAATCDQQRTNCVTSCQTKYDACRAPGPAGSANQAQCAAEYASCLGTNPFTGPASGDAAAQGVTTVTEVVSSYTTYCPGATSVVQNGQTYIATGPTVLTITNCPCTVTRAVTSVPTNPAAATTPVTNVATGKTGGNSTTPSYTPVAYKGDAAKMVGAGLSFAAAGAGALAFFL</sequence>
<dbReference type="GO" id="GO:0005199">
    <property type="term" value="F:structural constituent of cell wall"/>
    <property type="evidence" value="ECO:0007669"/>
    <property type="project" value="InterPro"/>
</dbReference>
<organism evidence="2 3">
    <name type="scientific">Elsinoe australis</name>
    <dbReference type="NCBI Taxonomy" id="40998"/>
    <lineage>
        <taxon>Eukaryota</taxon>
        <taxon>Fungi</taxon>
        <taxon>Dikarya</taxon>
        <taxon>Ascomycota</taxon>
        <taxon>Pezizomycotina</taxon>
        <taxon>Dothideomycetes</taxon>
        <taxon>Dothideomycetidae</taxon>
        <taxon>Myriangiales</taxon>
        <taxon>Elsinoaceae</taxon>
        <taxon>Elsinoe</taxon>
    </lineage>
</organism>
<dbReference type="GO" id="GO:0009277">
    <property type="term" value="C:fungal-type cell wall"/>
    <property type="evidence" value="ECO:0007669"/>
    <property type="project" value="TreeGrafter"/>
</dbReference>
<evidence type="ECO:0000256" key="1">
    <source>
        <dbReference type="SAM" id="SignalP"/>
    </source>
</evidence>
<dbReference type="STRING" id="40998.A0A2P7YC84"/>
<dbReference type="PANTHER" id="PTHR35523">
    <property type="entry name" value="CELL WALL PROTEIN SED1"/>
    <property type="match status" value="1"/>
</dbReference>
<reference evidence="2 3" key="1">
    <citation type="submission" date="2017-05" db="EMBL/GenBank/DDBJ databases">
        <title>Draft genome sequence of Elsinoe australis.</title>
        <authorList>
            <person name="Cheng Q."/>
        </authorList>
    </citation>
    <scope>NUCLEOTIDE SEQUENCE [LARGE SCALE GENOMIC DNA]</scope>
    <source>
        <strain evidence="2 3">NL1</strain>
    </source>
</reference>
<gene>
    <name evidence="2" type="ORF">B9Z65_7434</name>
</gene>
<feature type="signal peptide" evidence="1">
    <location>
        <begin position="1"/>
        <end position="20"/>
    </location>
</feature>
<dbReference type="OrthoDB" id="4094614at2759"/>
<proteinExistence type="predicted"/>
<dbReference type="PANTHER" id="PTHR35523:SF1">
    <property type="entry name" value="CELL WALL PROTEIN SED1"/>
    <property type="match status" value="1"/>
</dbReference>
<evidence type="ECO:0000313" key="2">
    <source>
        <dbReference type="EMBL" id="PSK33547.1"/>
    </source>
</evidence>
<protein>
    <submittedName>
        <fullName evidence="2">Uncharacterized protein</fullName>
    </submittedName>
</protein>
<name>A0A2P7YC84_9PEZI</name>
<dbReference type="InterPro" id="IPR038843">
    <property type="entry name" value="Sed1/Spi1"/>
</dbReference>
<evidence type="ECO:0000313" key="3">
    <source>
        <dbReference type="Proteomes" id="UP000243723"/>
    </source>
</evidence>
<dbReference type="EMBL" id="NHZQ01000448">
    <property type="protein sequence ID" value="PSK33547.1"/>
    <property type="molecule type" value="Genomic_DNA"/>
</dbReference>
<dbReference type="Proteomes" id="UP000243723">
    <property type="component" value="Unassembled WGS sequence"/>
</dbReference>
<dbReference type="GO" id="GO:0031505">
    <property type="term" value="P:fungal-type cell wall organization"/>
    <property type="evidence" value="ECO:0007669"/>
    <property type="project" value="InterPro"/>
</dbReference>
<dbReference type="AlphaFoldDB" id="A0A2P7YC84"/>
<feature type="chain" id="PRO_5015164364" evidence="1">
    <location>
        <begin position="21"/>
        <end position="214"/>
    </location>
</feature>